<comment type="caution">
    <text evidence="1">The sequence shown here is derived from an EMBL/GenBank/DDBJ whole genome shotgun (WGS) entry which is preliminary data.</text>
</comment>
<dbReference type="Proteomes" id="UP000249590">
    <property type="component" value="Unassembled WGS sequence"/>
</dbReference>
<reference evidence="1 2" key="1">
    <citation type="submission" date="2018-05" db="EMBL/GenBank/DDBJ databases">
        <title>Acuticoccus sediminis sp. nov., isolated from deep-sea sediment of Indian Ocean.</title>
        <authorList>
            <person name="Liu X."/>
            <person name="Lai Q."/>
            <person name="Du Y."/>
            <person name="Sun F."/>
            <person name="Zhang X."/>
            <person name="Wang S."/>
            <person name="Shao Z."/>
        </authorList>
    </citation>
    <scope>NUCLEOTIDE SEQUENCE [LARGE SCALE GENOMIC DNA]</scope>
    <source>
        <strain evidence="1 2">PTG4-2</strain>
    </source>
</reference>
<organism evidence="1 2">
    <name type="scientific">Acuticoccus sediminis</name>
    <dbReference type="NCBI Taxonomy" id="2184697"/>
    <lineage>
        <taxon>Bacteria</taxon>
        <taxon>Pseudomonadati</taxon>
        <taxon>Pseudomonadota</taxon>
        <taxon>Alphaproteobacteria</taxon>
        <taxon>Hyphomicrobiales</taxon>
        <taxon>Amorphaceae</taxon>
        <taxon>Acuticoccus</taxon>
    </lineage>
</organism>
<protein>
    <submittedName>
        <fullName evidence="1">Uncharacterized protein</fullName>
    </submittedName>
</protein>
<dbReference type="AlphaFoldDB" id="A0A8B2NC48"/>
<accession>A0A8B2NC48</accession>
<dbReference type="RefSeq" id="WP_111352829.1">
    <property type="nucleotide sequence ID" value="NZ_QHHQ01000031.1"/>
</dbReference>
<proteinExistence type="predicted"/>
<sequence length="107" mass="11659">MIELVAIDPSTKRAADGEAAASPDATLAVWTALELMSSQTFRRDEDVAGGDRSLVGDFRNGLPCEKPVDRLSLIGHSLLDSKAYHRCPLERGRIRVSEVLPKNRTGL</sequence>
<dbReference type="EMBL" id="QHHQ01000031">
    <property type="protein sequence ID" value="RAH95330.1"/>
    <property type="molecule type" value="Genomic_DNA"/>
</dbReference>
<name>A0A8B2NC48_9HYPH</name>
<evidence type="ECO:0000313" key="1">
    <source>
        <dbReference type="EMBL" id="RAH95330.1"/>
    </source>
</evidence>
<keyword evidence="2" id="KW-1185">Reference proteome</keyword>
<gene>
    <name evidence="1" type="ORF">DLJ53_34415</name>
</gene>
<evidence type="ECO:0000313" key="2">
    <source>
        <dbReference type="Proteomes" id="UP000249590"/>
    </source>
</evidence>